<feature type="transmembrane region" description="Helical" evidence="1">
    <location>
        <begin position="28"/>
        <end position="45"/>
    </location>
</feature>
<protein>
    <submittedName>
        <fullName evidence="2">Uncharacterized protein</fullName>
    </submittedName>
</protein>
<organism evidence="2">
    <name type="scientific">marine metagenome</name>
    <dbReference type="NCBI Taxonomy" id="408172"/>
    <lineage>
        <taxon>unclassified sequences</taxon>
        <taxon>metagenomes</taxon>
        <taxon>ecological metagenomes</taxon>
    </lineage>
</organism>
<keyword evidence="1" id="KW-0472">Membrane</keyword>
<accession>A0A383A786</accession>
<name>A0A383A786_9ZZZZ</name>
<gene>
    <name evidence="2" type="ORF">METZ01_LOCUS455929</name>
</gene>
<feature type="transmembrane region" description="Helical" evidence="1">
    <location>
        <begin position="54"/>
        <end position="73"/>
    </location>
</feature>
<evidence type="ECO:0000313" key="2">
    <source>
        <dbReference type="EMBL" id="SVE03075.1"/>
    </source>
</evidence>
<proteinExistence type="predicted"/>
<feature type="transmembrane region" description="Helical" evidence="1">
    <location>
        <begin position="79"/>
        <end position="104"/>
    </location>
</feature>
<keyword evidence="1" id="KW-1133">Transmembrane helix</keyword>
<sequence>MFSVLWFIFCALLSQIDAIQYGYYDAYSWGRFLIGLIPFPFLWLIRKRKSSKKLLVRVGIGGSCLVTGAYILFVAYTGISWFVALASFVGSFLIALSIYLIIFYKSGD</sequence>
<keyword evidence="1" id="KW-0812">Transmembrane</keyword>
<dbReference type="EMBL" id="UINC01189405">
    <property type="protein sequence ID" value="SVE03075.1"/>
    <property type="molecule type" value="Genomic_DNA"/>
</dbReference>
<reference evidence="2" key="1">
    <citation type="submission" date="2018-05" db="EMBL/GenBank/DDBJ databases">
        <authorList>
            <person name="Lanie J.A."/>
            <person name="Ng W.-L."/>
            <person name="Kazmierczak K.M."/>
            <person name="Andrzejewski T.M."/>
            <person name="Davidsen T.M."/>
            <person name="Wayne K.J."/>
            <person name="Tettelin H."/>
            <person name="Glass J.I."/>
            <person name="Rusch D."/>
            <person name="Podicherti R."/>
            <person name="Tsui H.-C.T."/>
            <person name="Winkler M.E."/>
        </authorList>
    </citation>
    <scope>NUCLEOTIDE SEQUENCE</scope>
</reference>
<dbReference type="AlphaFoldDB" id="A0A383A786"/>
<evidence type="ECO:0000256" key="1">
    <source>
        <dbReference type="SAM" id="Phobius"/>
    </source>
</evidence>